<evidence type="ECO:0000256" key="3">
    <source>
        <dbReference type="ARBA" id="ARBA00022448"/>
    </source>
</evidence>
<dbReference type="EMBL" id="JACHHJ010000002">
    <property type="protein sequence ID" value="MBB6449959.1"/>
    <property type="molecule type" value="Genomic_DNA"/>
</dbReference>
<comment type="subcellular location">
    <subcellularLocation>
        <location evidence="1 8">Cell membrane</location>
        <topology evidence="1 8">Multi-pass membrane protein</topology>
    </subcellularLocation>
</comment>
<feature type="transmembrane region" description="Helical" evidence="8">
    <location>
        <begin position="32"/>
        <end position="50"/>
    </location>
</feature>
<accession>A0A841PMJ6</accession>
<feature type="transmembrane region" description="Helical" evidence="8">
    <location>
        <begin position="62"/>
        <end position="83"/>
    </location>
</feature>
<name>A0A841PMJ6_9BACL</name>
<sequence length="600" mass="64164">MLSSTLLAFVAMIPIITVFILLVVLRWSAKQAMPVAFVITVIISMTLWQVPFQQIAAASIDGLVTALEVAVIVFGAILLLNTLKESGALHTIRQGFSGITPDRRIQVILICWLFGTFLEGAAGWGAPATIIGPLLIAVGFPALAAVMVALMLQSAPVSFGAVGTPIITGVGSGLEGSTIVEQFVNAQGIPFSSFIAEIGAQVAIFHGIIGTFIPLFMVAMLTYFFGENRSFSEGLSVWRFALFGGLAYTIPSAVVAIILGPEFPALLGGLIGLAIVIPAAKKGLFMPKHEWDFPDEKNWNPEWLSHISFHMDDPSKNSVSNIKAWIPYTLVAFLLIAIKVDFLPFANWIQASEVTLEHIFNTDISASSVVLDIPGVIFIAVSLFAILLYRMKLSSYTRAVKQSFKTVSGAMVALLFSVPMVQVFINTNDNFSGLESMPLLLAEELANGVGAQWPFVSPAIGAIGAFVAGSNTVSNMMFSLFQFGVADQLLMSPLIIVALQAIGGAAGNLICVHNVVAASASSGVFGKEGILMRRMLIPLTFYLTFAGAMGIITIHGFHLNTGTISLSILTIIIISAIIIGERKRRELEGEHKTTLAPPSY</sequence>
<feature type="transmembrane region" description="Helical" evidence="8">
    <location>
        <begin position="263"/>
        <end position="280"/>
    </location>
</feature>
<dbReference type="PANTHER" id="PTHR30003">
    <property type="entry name" value="L-LACTATE PERMEASE"/>
    <property type="match status" value="1"/>
</dbReference>
<comment type="caution">
    <text evidence="8">Lacks conserved residue(s) required for the propagation of feature annotation.</text>
</comment>
<comment type="function">
    <text evidence="8">Uptake of L-lactate across the membrane. Can also transport D-lactate and glycolate.</text>
</comment>
<evidence type="ECO:0000313" key="9">
    <source>
        <dbReference type="EMBL" id="MBB6449959.1"/>
    </source>
</evidence>
<feature type="transmembrane region" description="Helical" evidence="8">
    <location>
        <begin position="505"/>
        <end position="525"/>
    </location>
</feature>
<gene>
    <name evidence="9" type="ORF">HNR44_001937</name>
</gene>
<proteinExistence type="inferred from homology"/>
<evidence type="ECO:0000313" key="10">
    <source>
        <dbReference type="Proteomes" id="UP000568839"/>
    </source>
</evidence>
<dbReference type="RefSeq" id="WP_343069446.1">
    <property type="nucleotide sequence ID" value="NZ_JACHHJ010000002.1"/>
</dbReference>
<feature type="transmembrane region" description="Helical" evidence="8">
    <location>
        <begin position="6"/>
        <end position="25"/>
    </location>
</feature>
<dbReference type="AlphaFoldDB" id="A0A841PMJ6"/>
<dbReference type="GO" id="GO:0005886">
    <property type="term" value="C:plasma membrane"/>
    <property type="evidence" value="ECO:0007669"/>
    <property type="project" value="UniProtKB-SubCell"/>
</dbReference>
<feature type="transmembrane region" description="Helical" evidence="8">
    <location>
        <begin position="130"/>
        <end position="152"/>
    </location>
</feature>
<evidence type="ECO:0000256" key="5">
    <source>
        <dbReference type="ARBA" id="ARBA00022692"/>
    </source>
</evidence>
<feature type="transmembrane region" description="Helical" evidence="8">
    <location>
        <begin position="403"/>
        <end position="425"/>
    </location>
</feature>
<feature type="transmembrane region" description="Helical" evidence="8">
    <location>
        <begin position="325"/>
        <end position="349"/>
    </location>
</feature>
<dbReference type="Pfam" id="PF02652">
    <property type="entry name" value="Lactate_perm"/>
    <property type="match status" value="1"/>
</dbReference>
<feature type="transmembrane region" description="Helical" evidence="8">
    <location>
        <begin position="563"/>
        <end position="580"/>
    </location>
</feature>
<feature type="transmembrane region" description="Helical" evidence="8">
    <location>
        <begin position="104"/>
        <end position="124"/>
    </location>
</feature>
<reference evidence="9 10" key="1">
    <citation type="submission" date="2020-08" db="EMBL/GenBank/DDBJ databases">
        <title>Genomic Encyclopedia of Type Strains, Phase IV (KMG-IV): sequencing the most valuable type-strain genomes for metagenomic binning, comparative biology and taxonomic classification.</title>
        <authorList>
            <person name="Goeker M."/>
        </authorList>
    </citation>
    <scope>NUCLEOTIDE SEQUENCE [LARGE SCALE GENOMIC DNA]</scope>
    <source>
        <strain evidence="9 10">DSM 21769</strain>
    </source>
</reference>
<keyword evidence="5 8" id="KW-0812">Transmembrane</keyword>
<dbReference type="PANTHER" id="PTHR30003:SF0">
    <property type="entry name" value="GLYCOLATE PERMEASE GLCA-RELATED"/>
    <property type="match status" value="1"/>
</dbReference>
<evidence type="ECO:0000256" key="2">
    <source>
        <dbReference type="ARBA" id="ARBA00010100"/>
    </source>
</evidence>
<comment type="caution">
    <text evidence="9">The sequence shown here is derived from an EMBL/GenBank/DDBJ whole genome shotgun (WGS) entry which is preliminary data.</text>
</comment>
<keyword evidence="3 8" id="KW-0813">Transport</keyword>
<feature type="transmembrane region" description="Helical" evidence="8">
    <location>
        <begin position="369"/>
        <end position="391"/>
    </location>
</feature>
<keyword evidence="6 8" id="KW-1133">Transmembrane helix</keyword>
<evidence type="ECO:0000256" key="1">
    <source>
        <dbReference type="ARBA" id="ARBA00004651"/>
    </source>
</evidence>
<dbReference type="Proteomes" id="UP000568839">
    <property type="component" value="Unassembled WGS sequence"/>
</dbReference>
<dbReference type="GO" id="GO:0015295">
    <property type="term" value="F:solute:proton symporter activity"/>
    <property type="evidence" value="ECO:0007669"/>
    <property type="project" value="TreeGrafter"/>
</dbReference>
<keyword evidence="7 8" id="KW-0472">Membrane</keyword>
<evidence type="ECO:0000256" key="4">
    <source>
        <dbReference type="ARBA" id="ARBA00022475"/>
    </source>
</evidence>
<comment type="similarity">
    <text evidence="2 8">Belongs to the lactate permease family.</text>
</comment>
<feature type="transmembrane region" description="Helical" evidence="8">
    <location>
        <begin position="537"/>
        <end position="557"/>
    </location>
</feature>
<evidence type="ECO:0000256" key="8">
    <source>
        <dbReference type="RuleBase" id="RU365092"/>
    </source>
</evidence>
<evidence type="ECO:0000256" key="7">
    <source>
        <dbReference type="ARBA" id="ARBA00023136"/>
    </source>
</evidence>
<evidence type="ECO:0000256" key="6">
    <source>
        <dbReference type="ARBA" id="ARBA00022989"/>
    </source>
</evidence>
<organism evidence="9 10">
    <name type="scientific">Geomicrobium halophilum</name>
    <dbReference type="NCBI Taxonomy" id="549000"/>
    <lineage>
        <taxon>Bacteria</taxon>
        <taxon>Bacillati</taxon>
        <taxon>Bacillota</taxon>
        <taxon>Bacilli</taxon>
        <taxon>Bacillales</taxon>
        <taxon>Geomicrobium</taxon>
    </lineage>
</organism>
<keyword evidence="10" id="KW-1185">Reference proteome</keyword>
<feature type="transmembrane region" description="Helical" evidence="8">
    <location>
        <begin position="237"/>
        <end position="257"/>
    </location>
</feature>
<dbReference type="GO" id="GO:0015129">
    <property type="term" value="F:lactate transmembrane transporter activity"/>
    <property type="evidence" value="ECO:0007669"/>
    <property type="project" value="UniProtKB-UniRule"/>
</dbReference>
<feature type="transmembrane region" description="Helical" evidence="8">
    <location>
        <begin position="159"/>
        <end position="180"/>
    </location>
</feature>
<protein>
    <recommendedName>
        <fullName evidence="8">L-lactate permease</fullName>
    </recommendedName>
</protein>
<feature type="transmembrane region" description="Helical" evidence="8">
    <location>
        <begin position="200"/>
        <end position="225"/>
    </location>
</feature>
<dbReference type="InterPro" id="IPR003804">
    <property type="entry name" value="Lactate_perm"/>
</dbReference>
<keyword evidence="4 8" id="KW-1003">Cell membrane</keyword>